<comment type="similarity">
    <text evidence="1 2">Belongs to the nucleosome assembly protein (NAP) family.</text>
</comment>
<feature type="region of interest" description="Disordered" evidence="3">
    <location>
        <begin position="1"/>
        <end position="41"/>
    </location>
</feature>
<feature type="compositionally biased region" description="Acidic residues" evidence="3">
    <location>
        <begin position="378"/>
        <end position="409"/>
    </location>
</feature>
<dbReference type="InterPro" id="IPR002164">
    <property type="entry name" value="NAP_family"/>
</dbReference>
<protein>
    <submittedName>
        <fullName evidence="4">Nucleosome assembly protein</fullName>
    </submittedName>
</protein>
<dbReference type="Proteomes" id="UP001218188">
    <property type="component" value="Unassembled WGS sequence"/>
</dbReference>
<feature type="region of interest" description="Disordered" evidence="3">
    <location>
        <begin position="378"/>
        <end position="439"/>
    </location>
</feature>
<dbReference type="AlphaFoldDB" id="A0AAD6XBR3"/>
<feature type="compositionally biased region" description="Low complexity" evidence="3">
    <location>
        <begin position="419"/>
        <end position="429"/>
    </location>
</feature>
<organism evidence="4 5">
    <name type="scientific">Mycena alexandri</name>
    <dbReference type="NCBI Taxonomy" id="1745969"/>
    <lineage>
        <taxon>Eukaryota</taxon>
        <taxon>Fungi</taxon>
        <taxon>Dikarya</taxon>
        <taxon>Basidiomycota</taxon>
        <taxon>Agaricomycotina</taxon>
        <taxon>Agaricomycetes</taxon>
        <taxon>Agaricomycetidae</taxon>
        <taxon>Agaricales</taxon>
        <taxon>Marasmiineae</taxon>
        <taxon>Mycenaceae</taxon>
        <taxon>Mycena</taxon>
    </lineage>
</organism>
<feature type="compositionally biased region" description="Polar residues" evidence="3">
    <location>
        <begin position="1"/>
        <end position="22"/>
    </location>
</feature>
<dbReference type="SUPFAM" id="SSF143113">
    <property type="entry name" value="NAP-like"/>
    <property type="match status" value="1"/>
</dbReference>
<dbReference type="PANTHER" id="PTHR11875">
    <property type="entry name" value="TESTIS-SPECIFIC Y-ENCODED PROTEIN"/>
    <property type="match status" value="1"/>
</dbReference>
<accession>A0AAD6XBR3</accession>
<dbReference type="Pfam" id="PF00956">
    <property type="entry name" value="NAP"/>
    <property type="match status" value="1"/>
</dbReference>
<dbReference type="GO" id="GO:0006334">
    <property type="term" value="P:nucleosome assembly"/>
    <property type="evidence" value="ECO:0007669"/>
    <property type="project" value="InterPro"/>
</dbReference>
<evidence type="ECO:0000313" key="5">
    <source>
        <dbReference type="Proteomes" id="UP001218188"/>
    </source>
</evidence>
<gene>
    <name evidence="4" type="ORF">C8F04DRAFT_993989</name>
</gene>
<dbReference type="Gene3D" id="3.30.1120.90">
    <property type="entry name" value="Nucleosome assembly protein"/>
    <property type="match status" value="1"/>
</dbReference>
<evidence type="ECO:0000256" key="3">
    <source>
        <dbReference type="SAM" id="MobiDB-lite"/>
    </source>
</evidence>
<reference evidence="4" key="1">
    <citation type="submission" date="2023-03" db="EMBL/GenBank/DDBJ databases">
        <title>Massive genome expansion in bonnet fungi (Mycena s.s.) driven by repeated elements and novel gene families across ecological guilds.</title>
        <authorList>
            <consortium name="Lawrence Berkeley National Laboratory"/>
            <person name="Harder C.B."/>
            <person name="Miyauchi S."/>
            <person name="Viragh M."/>
            <person name="Kuo A."/>
            <person name="Thoen E."/>
            <person name="Andreopoulos B."/>
            <person name="Lu D."/>
            <person name="Skrede I."/>
            <person name="Drula E."/>
            <person name="Henrissat B."/>
            <person name="Morin E."/>
            <person name="Kohler A."/>
            <person name="Barry K."/>
            <person name="LaButti K."/>
            <person name="Morin E."/>
            <person name="Salamov A."/>
            <person name="Lipzen A."/>
            <person name="Mereny Z."/>
            <person name="Hegedus B."/>
            <person name="Baldrian P."/>
            <person name="Stursova M."/>
            <person name="Weitz H."/>
            <person name="Taylor A."/>
            <person name="Grigoriev I.V."/>
            <person name="Nagy L.G."/>
            <person name="Martin F."/>
            <person name="Kauserud H."/>
        </authorList>
    </citation>
    <scope>NUCLEOTIDE SEQUENCE</scope>
    <source>
        <strain evidence="4">CBHHK200</strain>
    </source>
</reference>
<name>A0AAD6XBR3_9AGAR</name>
<dbReference type="Gene3D" id="1.20.5.1500">
    <property type="match status" value="1"/>
</dbReference>
<dbReference type="InterPro" id="IPR037231">
    <property type="entry name" value="NAP-like_sf"/>
</dbReference>
<evidence type="ECO:0000313" key="4">
    <source>
        <dbReference type="EMBL" id="KAJ7042186.1"/>
    </source>
</evidence>
<evidence type="ECO:0000256" key="1">
    <source>
        <dbReference type="ARBA" id="ARBA00009947"/>
    </source>
</evidence>
<proteinExistence type="inferred from homology"/>
<dbReference type="FunFam" id="1.20.5.1500:FF:000001">
    <property type="entry name" value="Nucleosome assembly protein 1-like 1"/>
    <property type="match status" value="1"/>
</dbReference>
<comment type="caution">
    <text evidence="4">The sequence shown here is derived from an EMBL/GenBank/DDBJ whole genome shotgun (WGS) entry which is preliminary data.</text>
</comment>
<dbReference type="GO" id="GO:0005634">
    <property type="term" value="C:nucleus"/>
    <property type="evidence" value="ECO:0007669"/>
    <property type="project" value="InterPro"/>
</dbReference>
<dbReference type="EMBL" id="JARJCM010000013">
    <property type="protein sequence ID" value="KAJ7042186.1"/>
    <property type="molecule type" value="Genomic_DNA"/>
</dbReference>
<sequence>MSSNVPISSSSFAAPTPQNTPLSHAPISSGMAMSRPTVPDIDEEGADELQSMGSTGVQGAMLGMVQGKLAGLVGQSSGYVEALPLQVRRQVEGLKGLQVKQTELQNQYKRECLELERKYLSLQKPLYTRRHAIISGAAEATQEEIAAGEAASLKEDEEYEPITKLREDEEEGKAAEDKDVKGIPTFWLTALRNHPGLAELITERDAEALAHLKDVTLEYLEKEGGPYAGQPGFTLTFHWDAAANPFFTNETLTKTYIYNEEVGYAGDFTYDRAVGSPIAWKEEQDLTREWEIKKQRNKNTNRTRLIRKSHPTPSFFNFFSPPVMPDEEALESGELEPEDIEEIEEKLEIDYQVGEDLKEKIIPRAIDYFTGKALEYELIDSDDEDDDEFEDLDEDEEGEFDEDSDSDEDVPTRRRGPPKRGAAAAGSGSNVDPQECKQQ</sequence>
<keyword evidence="5" id="KW-1185">Reference proteome</keyword>
<evidence type="ECO:0000256" key="2">
    <source>
        <dbReference type="RuleBase" id="RU003876"/>
    </source>
</evidence>